<keyword evidence="1" id="KW-0732">Signal</keyword>
<organism evidence="4 5">
    <name type="scientific">Paenibacillus xanthanilyticus</name>
    <dbReference type="NCBI Taxonomy" id="1783531"/>
    <lineage>
        <taxon>Bacteria</taxon>
        <taxon>Bacillati</taxon>
        <taxon>Bacillota</taxon>
        <taxon>Bacilli</taxon>
        <taxon>Bacillales</taxon>
        <taxon>Paenibacillaceae</taxon>
        <taxon>Paenibacillus</taxon>
    </lineage>
</organism>
<keyword evidence="2" id="KW-1133">Transmembrane helix</keyword>
<feature type="transmembrane region" description="Helical" evidence="2">
    <location>
        <begin position="95"/>
        <end position="115"/>
    </location>
</feature>
<evidence type="ECO:0000313" key="5">
    <source>
        <dbReference type="Proteomes" id="UP001595715"/>
    </source>
</evidence>
<dbReference type="EMBL" id="JBHSAM010000034">
    <property type="protein sequence ID" value="MFC4102896.1"/>
    <property type="molecule type" value="Genomic_DNA"/>
</dbReference>
<dbReference type="InterPro" id="IPR029051">
    <property type="entry name" value="DUF4352"/>
</dbReference>
<dbReference type="Proteomes" id="UP001595715">
    <property type="component" value="Unassembled WGS sequence"/>
</dbReference>
<comment type="caution">
    <text evidence="4">The sequence shown here is derived from an EMBL/GenBank/DDBJ whole genome shotgun (WGS) entry which is preliminary data.</text>
</comment>
<keyword evidence="2" id="KW-0812">Transmembrane</keyword>
<feature type="transmembrane region" description="Helical" evidence="2">
    <location>
        <begin position="57"/>
        <end position="75"/>
    </location>
</feature>
<keyword evidence="5" id="KW-1185">Reference proteome</keyword>
<evidence type="ECO:0000256" key="2">
    <source>
        <dbReference type="SAM" id="Phobius"/>
    </source>
</evidence>
<dbReference type="InterPro" id="IPR029050">
    <property type="entry name" value="Immunoprotect_excell_Ig-like"/>
</dbReference>
<protein>
    <submittedName>
        <fullName evidence="4">DUF4352 domain-containing protein</fullName>
    </submittedName>
</protein>
<feature type="domain" description="DUF4352" evidence="3">
    <location>
        <begin position="123"/>
        <end position="216"/>
    </location>
</feature>
<evidence type="ECO:0000313" key="4">
    <source>
        <dbReference type="EMBL" id="MFC4102896.1"/>
    </source>
</evidence>
<proteinExistence type="predicted"/>
<name>A0ABV8KA29_9BACL</name>
<dbReference type="RefSeq" id="WP_377721499.1">
    <property type="nucleotide sequence ID" value="NZ_JBHSAM010000034.1"/>
</dbReference>
<sequence length="238" mass="26325">MEKLEARAVYFVGGFFRIVNFRNLFYTCLVQYLHTWGVGSRVQQSQQQFRQYSKKNTWIIIGLVIGVLFISALLSGKFDDLFSATPSSPSEPSVIVAPLGGSAILNGTAYTPALARVTKTIGDVKTENQFIVVTIKAENFGDKEVTVDNSQFVLIDKSNRLYKTSSDMDLIIALDSYFSVADGINPGLSKTGKVVFEVPLGTNDVALGVSRELFGSDDPSEYEYVKLNIEHENKSPRQ</sequence>
<keyword evidence="2" id="KW-0472">Membrane</keyword>
<dbReference type="Pfam" id="PF11611">
    <property type="entry name" value="DUF4352"/>
    <property type="match status" value="1"/>
</dbReference>
<evidence type="ECO:0000259" key="3">
    <source>
        <dbReference type="Pfam" id="PF11611"/>
    </source>
</evidence>
<evidence type="ECO:0000256" key="1">
    <source>
        <dbReference type="ARBA" id="ARBA00022729"/>
    </source>
</evidence>
<accession>A0ABV8KA29</accession>
<dbReference type="Gene3D" id="2.60.40.1240">
    <property type="match status" value="1"/>
</dbReference>
<gene>
    <name evidence="4" type="ORF">ACFOZ8_25060</name>
</gene>
<reference evidence="5" key="1">
    <citation type="journal article" date="2019" name="Int. J. Syst. Evol. Microbiol.">
        <title>The Global Catalogue of Microorganisms (GCM) 10K type strain sequencing project: providing services to taxonomists for standard genome sequencing and annotation.</title>
        <authorList>
            <consortium name="The Broad Institute Genomics Platform"/>
            <consortium name="The Broad Institute Genome Sequencing Center for Infectious Disease"/>
            <person name="Wu L."/>
            <person name="Ma J."/>
        </authorList>
    </citation>
    <scope>NUCLEOTIDE SEQUENCE [LARGE SCALE GENOMIC DNA]</scope>
    <source>
        <strain evidence="5">IBRC-M 10987</strain>
    </source>
</reference>